<accession>A0A084UC10</accession>
<protein>
    <submittedName>
        <fullName evidence="1">Uncharacterized protein</fullName>
    </submittedName>
</protein>
<gene>
    <name evidence="1" type="ORF">EL18_01531</name>
</gene>
<sequence>MLRISVETALCVEKQTDQFCERVDAYQECLQEIRDIASDDLINAVRPLFEAADETNLKDLLKQNYTFEGDLKKYHRLSIGEPKDFGEQLEIPNSQYIKSYTVHLQSVPEQAEKLADSIERLQSGFSKYQL</sequence>
<evidence type="ECO:0000313" key="2">
    <source>
        <dbReference type="Proteomes" id="UP000053675"/>
    </source>
</evidence>
<reference evidence="1 2" key="1">
    <citation type="submission" date="2014-05" db="EMBL/GenBank/DDBJ databases">
        <title>Draft Genome Sequence of Nitratireductor basaltis Strain UMTGB225, A Marine Bacterium Isolated from Green Barrel Tunicate.</title>
        <authorList>
            <person name="Gan H.Y."/>
        </authorList>
    </citation>
    <scope>NUCLEOTIDE SEQUENCE [LARGE SCALE GENOMIC DNA]</scope>
    <source>
        <strain evidence="1 2">UMTGB225</strain>
    </source>
</reference>
<organism evidence="1 2">
    <name type="scientific">Nitratireductor basaltis</name>
    <dbReference type="NCBI Taxonomy" id="472175"/>
    <lineage>
        <taxon>Bacteria</taxon>
        <taxon>Pseudomonadati</taxon>
        <taxon>Pseudomonadota</taxon>
        <taxon>Alphaproteobacteria</taxon>
        <taxon>Hyphomicrobiales</taxon>
        <taxon>Phyllobacteriaceae</taxon>
        <taxon>Nitratireductor</taxon>
    </lineage>
</organism>
<keyword evidence="2" id="KW-1185">Reference proteome</keyword>
<dbReference type="Proteomes" id="UP000053675">
    <property type="component" value="Unassembled WGS sequence"/>
</dbReference>
<comment type="caution">
    <text evidence="1">The sequence shown here is derived from an EMBL/GenBank/DDBJ whole genome shotgun (WGS) entry which is preliminary data.</text>
</comment>
<name>A0A084UC10_9HYPH</name>
<evidence type="ECO:0000313" key="1">
    <source>
        <dbReference type="EMBL" id="KFB10496.1"/>
    </source>
</evidence>
<dbReference type="EMBL" id="JMQM01000001">
    <property type="protein sequence ID" value="KFB10496.1"/>
    <property type="molecule type" value="Genomic_DNA"/>
</dbReference>
<proteinExistence type="predicted"/>
<dbReference type="AlphaFoldDB" id="A0A084UC10"/>